<feature type="region of interest" description="Disordered" evidence="1">
    <location>
        <begin position="124"/>
        <end position="181"/>
    </location>
</feature>
<protein>
    <submittedName>
        <fullName evidence="2">Uncharacterized protein</fullName>
    </submittedName>
</protein>
<organism evidence="2 3">
    <name type="scientific">Actinokineospora soli</name>
    <dbReference type="NCBI Taxonomy" id="1048753"/>
    <lineage>
        <taxon>Bacteria</taxon>
        <taxon>Bacillati</taxon>
        <taxon>Actinomycetota</taxon>
        <taxon>Actinomycetes</taxon>
        <taxon>Pseudonocardiales</taxon>
        <taxon>Pseudonocardiaceae</taxon>
        <taxon>Actinokineospora</taxon>
    </lineage>
</organism>
<evidence type="ECO:0000313" key="2">
    <source>
        <dbReference type="EMBL" id="MFC7616400.1"/>
    </source>
</evidence>
<dbReference type="Proteomes" id="UP001596512">
    <property type="component" value="Unassembled WGS sequence"/>
</dbReference>
<name>A0ABW2TRH1_9PSEU</name>
<sequence length="181" mass="18819">MRDGTGRVPVDLAAAIALGGEMGRRFAAYDWAAHPLGPLDGWPPEYRAVAAVALTSRFPTVLWLDPEELYLVYNDGYVPMLGEKHPAALGAPGKEVWWDIWDSIGPMLGGVIATGEATWSDDLFLPITEGGRPGSGTSPSATAPSSPRPGGSAASPARSTRPPRASSARGGSTSSPPPRAS</sequence>
<reference evidence="3" key="1">
    <citation type="journal article" date="2019" name="Int. J. Syst. Evol. Microbiol.">
        <title>The Global Catalogue of Microorganisms (GCM) 10K type strain sequencing project: providing services to taxonomists for standard genome sequencing and annotation.</title>
        <authorList>
            <consortium name="The Broad Institute Genomics Platform"/>
            <consortium name="The Broad Institute Genome Sequencing Center for Infectious Disease"/>
            <person name="Wu L."/>
            <person name="Ma J."/>
        </authorList>
    </citation>
    <scope>NUCLEOTIDE SEQUENCE [LARGE SCALE GENOMIC DNA]</scope>
    <source>
        <strain evidence="3">JCM 17695</strain>
    </source>
</reference>
<comment type="caution">
    <text evidence="2">The sequence shown here is derived from an EMBL/GenBank/DDBJ whole genome shotgun (WGS) entry which is preliminary data.</text>
</comment>
<accession>A0ABW2TRH1</accession>
<keyword evidence="3" id="KW-1185">Reference proteome</keyword>
<evidence type="ECO:0000313" key="3">
    <source>
        <dbReference type="Proteomes" id="UP001596512"/>
    </source>
</evidence>
<evidence type="ECO:0000256" key="1">
    <source>
        <dbReference type="SAM" id="MobiDB-lite"/>
    </source>
</evidence>
<feature type="compositionally biased region" description="Low complexity" evidence="1">
    <location>
        <begin position="135"/>
        <end position="174"/>
    </location>
</feature>
<proteinExistence type="predicted"/>
<gene>
    <name evidence="2" type="ORF">ACFQV2_25950</name>
</gene>
<dbReference type="EMBL" id="JBHTEY010000004">
    <property type="protein sequence ID" value="MFC7616400.1"/>
    <property type="molecule type" value="Genomic_DNA"/>
</dbReference>